<reference evidence="1 2" key="1">
    <citation type="submission" date="2018-11" db="EMBL/GenBank/DDBJ databases">
        <title>Genome sequence of Saitozyma podzolica DSM 27192.</title>
        <authorList>
            <person name="Aliyu H."/>
            <person name="Gorte O."/>
            <person name="Ochsenreither K."/>
        </authorList>
    </citation>
    <scope>NUCLEOTIDE SEQUENCE [LARGE SCALE GENOMIC DNA]</scope>
    <source>
        <strain evidence="1 2">DSM 27192</strain>
    </source>
</reference>
<protein>
    <submittedName>
        <fullName evidence="1">Uncharacterized protein</fullName>
    </submittedName>
</protein>
<dbReference type="OrthoDB" id="10328856at2759"/>
<evidence type="ECO:0000313" key="2">
    <source>
        <dbReference type="Proteomes" id="UP000279259"/>
    </source>
</evidence>
<sequence>MSDWEDCLKSHKVKHDAKSSKRAATQSQETLATLPTYYTRDPGDEGFKFFPVLDLDRTVYDLTSRVDLDSYLDAVQQIVVRMASSKSLSLGNDAAKVPTTFTAKDLKFSLEDSSETLELADVLPLLITDAEVSADILHAFNLQTCLAAPWPGVARAQRSVAQELFRHIPSFDVKNPDEQFVLLAHPSERNMTRMGLDAVRSLAQDASQWVPLWRASRDALSKLHLPGEHVTDLSHFVHDSTFAETFQTLRSRLRTIRTTLNELQHLGDDQLGLPVTELLTDYSLRVSNRPRALYHASTSKTWTRRGYVRFCEEVEGCDLKGDDPSPTHGATSKTYVAGNSSLRNLAALFLPDKVARKLTSGDHGDSSGSSS</sequence>
<gene>
    <name evidence="1" type="ORF">EHS25_002296</name>
</gene>
<proteinExistence type="predicted"/>
<dbReference type="AlphaFoldDB" id="A0A427YDZ4"/>
<organism evidence="1 2">
    <name type="scientific">Saitozyma podzolica</name>
    <dbReference type="NCBI Taxonomy" id="1890683"/>
    <lineage>
        <taxon>Eukaryota</taxon>
        <taxon>Fungi</taxon>
        <taxon>Dikarya</taxon>
        <taxon>Basidiomycota</taxon>
        <taxon>Agaricomycotina</taxon>
        <taxon>Tremellomycetes</taxon>
        <taxon>Tremellales</taxon>
        <taxon>Trimorphomycetaceae</taxon>
        <taxon>Saitozyma</taxon>
    </lineage>
</organism>
<accession>A0A427YDZ4</accession>
<keyword evidence="2" id="KW-1185">Reference proteome</keyword>
<dbReference type="Proteomes" id="UP000279259">
    <property type="component" value="Unassembled WGS sequence"/>
</dbReference>
<name>A0A427YDZ4_9TREE</name>
<dbReference type="EMBL" id="RSCD01000014">
    <property type="protein sequence ID" value="RSH89184.1"/>
    <property type="molecule type" value="Genomic_DNA"/>
</dbReference>
<evidence type="ECO:0000313" key="1">
    <source>
        <dbReference type="EMBL" id="RSH89184.1"/>
    </source>
</evidence>
<comment type="caution">
    <text evidence="1">The sequence shown here is derived from an EMBL/GenBank/DDBJ whole genome shotgun (WGS) entry which is preliminary data.</text>
</comment>